<protein>
    <submittedName>
        <fullName evidence="3">Putative major pilin subunit</fullName>
    </submittedName>
</protein>
<dbReference type="InterPro" id="IPR045584">
    <property type="entry name" value="Pilin-like"/>
</dbReference>
<keyword evidence="2" id="KW-0812">Transmembrane</keyword>
<dbReference type="NCBIfam" id="TIGR02532">
    <property type="entry name" value="IV_pilin_GFxxxE"/>
    <property type="match status" value="1"/>
</dbReference>
<accession>A0A5C5Z476</accession>
<dbReference type="Proteomes" id="UP000315010">
    <property type="component" value="Unassembled WGS sequence"/>
</dbReference>
<dbReference type="InterPro" id="IPR012902">
    <property type="entry name" value="N_methyl_site"/>
</dbReference>
<dbReference type="OrthoDB" id="268787at2"/>
<name>A0A5C5Z476_9BACT</name>
<dbReference type="RefSeq" id="WP_146398259.1">
    <property type="nucleotide sequence ID" value="NZ_SJPJ01000001.1"/>
</dbReference>
<organism evidence="3 4">
    <name type="scientific">Novipirellula herctigrandis</name>
    <dbReference type="NCBI Taxonomy" id="2527986"/>
    <lineage>
        <taxon>Bacteria</taxon>
        <taxon>Pseudomonadati</taxon>
        <taxon>Planctomycetota</taxon>
        <taxon>Planctomycetia</taxon>
        <taxon>Pirellulales</taxon>
        <taxon>Pirellulaceae</taxon>
        <taxon>Novipirellula</taxon>
    </lineage>
</organism>
<dbReference type="EMBL" id="SJPJ01000001">
    <property type="protein sequence ID" value="TWT82015.1"/>
    <property type="molecule type" value="Genomic_DNA"/>
</dbReference>
<evidence type="ECO:0000313" key="3">
    <source>
        <dbReference type="EMBL" id="TWT82015.1"/>
    </source>
</evidence>
<feature type="region of interest" description="Disordered" evidence="1">
    <location>
        <begin position="348"/>
        <end position="368"/>
    </location>
</feature>
<keyword evidence="2" id="KW-0472">Membrane</keyword>
<dbReference type="SUPFAM" id="SSF54523">
    <property type="entry name" value="Pili subunits"/>
    <property type="match status" value="1"/>
</dbReference>
<gene>
    <name evidence="3" type="ORF">CA13_34700</name>
</gene>
<dbReference type="Gene3D" id="3.30.700.10">
    <property type="entry name" value="Glycoprotein, Type 4 Pilin"/>
    <property type="match status" value="1"/>
</dbReference>
<comment type="caution">
    <text evidence="3">The sequence shown here is derived from an EMBL/GenBank/DDBJ whole genome shotgun (WGS) entry which is preliminary data.</text>
</comment>
<evidence type="ECO:0000256" key="2">
    <source>
        <dbReference type="SAM" id="Phobius"/>
    </source>
</evidence>
<evidence type="ECO:0000313" key="4">
    <source>
        <dbReference type="Proteomes" id="UP000315010"/>
    </source>
</evidence>
<keyword evidence="4" id="KW-1185">Reference proteome</keyword>
<dbReference type="AlphaFoldDB" id="A0A5C5Z476"/>
<proteinExistence type="predicted"/>
<keyword evidence="2" id="KW-1133">Transmembrane helix</keyword>
<feature type="transmembrane region" description="Helical" evidence="2">
    <location>
        <begin position="21"/>
        <end position="39"/>
    </location>
</feature>
<dbReference type="Pfam" id="PF07963">
    <property type="entry name" value="N_methyl"/>
    <property type="match status" value="1"/>
</dbReference>
<evidence type="ECO:0000256" key="1">
    <source>
        <dbReference type="SAM" id="MobiDB-lite"/>
    </source>
</evidence>
<sequence>MNFSFFRTNHNPKCGFTLVELLVVIAVISLLTGISLPAIKNSLREQRVVRSASLVQAAIEEARARAIATGGGGVIIDRVGVDSLNERCESIRLRMADEPPSYSGDSPDAKAIYLYEPDTTNAATRLNPYLDTHYLLFDNDQFQMIRSADDIDNLAVPTLINIGDVIRLGDAKLPVQILNIVNLGDLTTPPAWSNWTSTLAPVPQPTGYPNDFVRVQVVPVEDNVDLRRFDRTLLSFDIRRSPRPSIAMPIELPSGTSIDLTSSGLGRFGNEFSPMGIEGNYITQTNRPFTPNPLDYRSIWILFGPRGEVSRILRGQYETASASIVLQQVPVTGDVHLLVGRRGEVKTLPTEQLEDDDPNPLGDEAKDGTTPLLDAESIWVTIHARNGEVTATPWINPTNGVSLIPASGAATNAAQQARIQTVIGRTRSAAVSALDIGSL</sequence>
<reference evidence="3 4" key="1">
    <citation type="submission" date="2019-02" db="EMBL/GenBank/DDBJ databases">
        <title>Deep-cultivation of Planctomycetes and their phenomic and genomic characterization uncovers novel biology.</title>
        <authorList>
            <person name="Wiegand S."/>
            <person name="Jogler M."/>
            <person name="Boedeker C."/>
            <person name="Pinto D."/>
            <person name="Vollmers J."/>
            <person name="Rivas-Marin E."/>
            <person name="Kohn T."/>
            <person name="Peeters S.H."/>
            <person name="Heuer A."/>
            <person name="Rast P."/>
            <person name="Oberbeckmann S."/>
            <person name="Bunk B."/>
            <person name="Jeske O."/>
            <person name="Meyerdierks A."/>
            <person name="Storesund J.E."/>
            <person name="Kallscheuer N."/>
            <person name="Luecker S."/>
            <person name="Lage O.M."/>
            <person name="Pohl T."/>
            <person name="Merkel B.J."/>
            <person name="Hornburger P."/>
            <person name="Mueller R.-W."/>
            <person name="Bruemmer F."/>
            <person name="Labrenz M."/>
            <person name="Spormann A.M."/>
            <person name="Op Den Camp H."/>
            <person name="Overmann J."/>
            <person name="Amann R."/>
            <person name="Jetten M.S.M."/>
            <person name="Mascher T."/>
            <person name="Medema M.H."/>
            <person name="Devos D.P."/>
            <person name="Kaster A.-K."/>
            <person name="Ovreas L."/>
            <person name="Rohde M."/>
            <person name="Galperin M.Y."/>
            <person name="Jogler C."/>
        </authorList>
    </citation>
    <scope>NUCLEOTIDE SEQUENCE [LARGE SCALE GENOMIC DNA]</scope>
    <source>
        <strain evidence="3 4">CA13</strain>
    </source>
</reference>